<evidence type="ECO:0000313" key="2">
    <source>
        <dbReference type="EMBL" id="MCU6725826.1"/>
    </source>
</evidence>
<feature type="domain" description="Xylose isomerase-like TIM barrel" evidence="1">
    <location>
        <begin position="73"/>
        <end position="215"/>
    </location>
</feature>
<dbReference type="SUPFAM" id="SSF51658">
    <property type="entry name" value="Xylose isomerase-like"/>
    <property type="match status" value="1"/>
</dbReference>
<dbReference type="Gene3D" id="3.20.20.150">
    <property type="entry name" value="Divalent-metal-dependent TIM barrel enzymes"/>
    <property type="match status" value="1"/>
</dbReference>
<name>A0ABT2SNG8_9FIRM</name>
<dbReference type="Proteomes" id="UP001652338">
    <property type="component" value="Unassembled WGS sequence"/>
</dbReference>
<proteinExistence type="predicted"/>
<keyword evidence="3" id="KW-1185">Reference proteome</keyword>
<dbReference type="InterPro" id="IPR036237">
    <property type="entry name" value="Xyl_isomerase-like_sf"/>
</dbReference>
<evidence type="ECO:0000313" key="3">
    <source>
        <dbReference type="Proteomes" id="UP001652338"/>
    </source>
</evidence>
<comment type="caution">
    <text evidence="2">The sequence shown here is derived from an EMBL/GenBank/DDBJ whole genome shotgun (WGS) entry which is preliminary data.</text>
</comment>
<dbReference type="EMBL" id="JAOQKE010000014">
    <property type="protein sequence ID" value="MCU6725826.1"/>
    <property type="molecule type" value="Genomic_DNA"/>
</dbReference>
<dbReference type="RefSeq" id="WP_262655096.1">
    <property type="nucleotide sequence ID" value="NZ_JAOQKE010000014.1"/>
</dbReference>
<evidence type="ECO:0000259" key="1">
    <source>
        <dbReference type="Pfam" id="PF01261"/>
    </source>
</evidence>
<organism evidence="2 3">
    <name type="scientific">Muricoprocola aceti</name>
    <dbReference type="NCBI Taxonomy" id="2981772"/>
    <lineage>
        <taxon>Bacteria</taxon>
        <taxon>Bacillati</taxon>
        <taxon>Bacillota</taxon>
        <taxon>Clostridia</taxon>
        <taxon>Lachnospirales</taxon>
        <taxon>Lachnospiraceae</taxon>
        <taxon>Muricoprocola</taxon>
    </lineage>
</organism>
<dbReference type="InterPro" id="IPR013022">
    <property type="entry name" value="Xyl_isomerase-like_TIM-brl"/>
</dbReference>
<sequence>MKLTMNFSISDDDTRRYTDSSDLRTFYQQFGLCGLEVMPLMPDETHILESDMITGVHACCITDWMDLNQEMLLEHYRKDLDYAKAVHAEYVVFHITQVSYAESLTYVMHHSNEEVVDAAAAFINRLLDGTDYDFYFLMENLWWPGLTFEDPAITSRLLEQVHYPKKGLMLDTGHFMNTNTDLQTPDDAVVYLNQMLDVHEDLIPMIKGIHLNQSLSGAYVKDYQKHMLTPSADPGELATQAFLHIFHIDLHQPFVANGVRELVQRMDPLYVTLECISRDRKEHARLLRQGVNALQNS</sequence>
<protein>
    <submittedName>
        <fullName evidence="2">TIM barrel protein</fullName>
    </submittedName>
</protein>
<accession>A0ABT2SNG8</accession>
<reference evidence="2 3" key="1">
    <citation type="journal article" date="2021" name="ISME Commun">
        <title>Automated analysis of genomic sequences facilitates high-throughput and comprehensive description of bacteria.</title>
        <authorList>
            <person name="Hitch T.C.A."/>
        </authorList>
    </citation>
    <scope>NUCLEOTIDE SEQUENCE [LARGE SCALE GENOMIC DNA]</scope>
    <source>
        <strain evidence="2 3">Sanger_29</strain>
    </source>
</reference>
<dbReference type="Pfam" id="PF01261">
    <property type="entry name" value="AP_endonuc_2"/>
    <property type="match status" value="1"/>
</dbReference>
<gene>
    <name evidence="2" type="ORF">OCV47_10770</name>
</gene>